<dbReference type="PANTHER" id="PTHR14226">
    <property type="entry name" value="NEUROPATHY TARGET ESTERASE/SWISS CHEESE D.MELANOGASTER"/>
    <property type="match status" value="1"/>
</dbReference>
<proteinExistence type="inferred from homology"/>
<dbReference type="EMBL" id="CAXAMN010022696">
    <property type="protein sequence ID" value="CAK9072081.1"/>
    <property type="molecule type" value="Genomic_DNA"/>
</dbReference>
<evidence type="ECO:0000313" key="7">
    <source>
        <dbReference type="EMBL" id="CAK9072081.1"/>
    </source>
</evidence>
<keyword evidence="2 5" id="KW-0378">Hydrolase</keyword>
<dbReference type="InterPro" id="IPR002641">
    <property type="entry name" value="PNPLA_dom"/>
</dbReference>
<evidence type="ECO:0000313" key="8">
    <source>
        <dbReference type="Proteomes" id="UP001642484"/>
    </source>
</evidence>
<evidence type="ECO:0000256" key="5">
    <source>
        <dbReference type="PROSITE-ProRule" id="PRU01161"/>
    </source>
</evidence>
<feature type="active site" description="Proton acceptor" evidence="5">
    <location>
        <position position="403"/>
    </location>
</feature>
<name>A0ABP0P8Q8_9DINO</name>
<feature type="short sequence motif" description="GXSXG" evidence="5">
    <location>
        <begin position="237"/>
        <end position="241"/>
    </location>
</feature>
<dbReference type="SUPFAM" id="SSF54236">
    <property type="entry name" value="Ubiquitin-like"/>
    <property type="match status" value="1"/>
</dbReference>
<evidence type="ECO:0000259" key="6">
    <source>
        <dbReference type="PROSITE" id="PS51635"/>
    </source>
</evidence>
<feature type="domain" description="PNPLA" evidence="6">
    <location>
        <begin position="192"/>
        <end position="416"/>
    </location>
</feature>
<dbReference type="InterPro" id="IPR029071">
    <property type="entry name" value="Ubiquitin-like_domsf"/>
</dbReference>
<dbReference type="Gene3D" id="3.40.1090.10">
    <property type="entry name" value="Cytosolic phospholipase A2 catalytic domain"/>
    <property type="match status" value="1"/>
</dbReference>
<gene>
    <name evidence="7" type="ORF">CCMP2556_LOCUS35455</name>
</gene>
<accession>A0ABP0P8Q8</accession>
<evidence type="ECO:0000256" key="2">
    <source>
        <dbReference type="ARBA" id="ARBA00022801"/>
    </source>
</evidence>
<feature type="active site" description="Nucleophile" evidence="5">
    <location>
        <position position="239"/>
    </location>
</feature>
<protein>
    <recommendedName>
        <fullName evidence="6">PNPLA domain-containing protein</fullName>
    </recommendedName>
</protein>
<keyword evidence="3 5" id="KW-0442">Lipid degradation</keyword>
<dbReference type="PROSITE" id="PS51635">
    <property type="entry name" value="PNPLA"/>
    <property type="match status" value="1"/>
</dbReference>
<keyword evidence="4 5" id="KW-0443">Lipid metabolism</keyword>
<dbReference type="InterPro" id="IPR050301">
    <property type="entry name" value="NTE"/>
</dbReference>
<comment type="caution">
    <text evidence="7">The sequence shown here is derived from an EMBL/GenBank/DDBJ whole genome shotgun (WGS) entry which is preliminary data.</text>
</comment>
<dbReference type="SUPFAM" id="SSF52151">
    <property type="entry name" value="FabD/lysophospholipase-like"/>
    <property type="match status" value="1"/>
</dbReference>
<reference evidence="7 8" key="1">
    <citation type="submission" date="2024-02" db="EMBL/GenBank/DDBJ databases">
        <authorList>
            <person name="Chen Y."/>
            <person name="Shah S."/>
            <person name="Dougan E. K."/>
            <person name="Thang M."/>
            <person name="Chan C."/>
        </authorList>
    </citation>
    <scope>NUCLEOTIDE SEQUENCE [LARGE SCALE GENOMIC DNA]</scope>
</reference>
<comment type="caution">
    <text evidence="5">Lacks conserved residue(s) required for the propagation of feature annotation.</text>
</comment>
<comment type="similarity">
    <text evidence="1">Belongs to the PLPL family.</text>
</comment>
<dbReference type="Gene3D" id="3.10.20.90">
    <property type="entry name" value="Phosphatidylinositol 3-kinase Catalytic Subunit, Chain A, domain 1"/>
    <property type="match status" value="1"/>
</dbReference>
<sequence>MDAMSRSVSILKPGGERFELTFAEGDTVTTLKMKLQSLCQIEGTAPTPCTFQFVFSSYCSASDGLFSHIGHPGWAMRLIHGTEVLRGDQILVDSGIADGDSLTLVISTAPCGYYSYVNRSGDEGAPAGYNTFVSLSAKFDTNGQCYISMVEDEITSATSGDEDDPYDEYSSQEKWSQSYTCELCMEDRQLRLSVLSCTRRGVFIDSVETAPEVLLGEILEDGSLDLRQKLLPKIISGTSGGAAIAAYICCRTDDELLGDCKGATWGHCQTSTMPIFQVQPSITLWAGSWLERVRHYIKFGCVFPREPIERWAETWALGETTFLEAFKRTGRVLNITCSIVAGDSGEQVPLLLNYQTHSHVLIASAVICSGSMPGLLNPSKLLEKCPESGLIRAHCERQTCYADGSIDFDIPSLTLAQAFGVRYTVAVQVNPHVTPFNFAPHGEAGRPISWSSPSGRGRWRGGFILCALEVVLKESFRSAWKVMGLLQLLPRYFGCKWDLFFAQVYEGSVTLSTEDGYFWKCFNALENPSQEAFRYWWRQGRLMVWQKMPLLEAWSKAAAAAVDEDPGDPHRSQFDIKRTYANAIICDICDG</sequence>
<organism evidence="7 8">
    <name type="scientific">Durusdinium trenchii</name>
    <dbReference type="NCBI Taxonomy" id="1381693"/>
    <lineage>
        <taxon>Eukaryota</taxon>
        <taxon>Sar</taxon>
        <taxon>Alveolata</taxon>
        <taxon>Dinophyceae</taxon>
        <taxon>Suessiales</taxon>
        <taxon>Symbiodiniaceae</taxon>
        <taxon>Durusdinium</taxon>
    </lineage>
</organism>
<evidence type="ECO:0000256" key="3">
    <source>
        <dbReference type="ARBA" id="ARBA00022963"/>
    </source>
</evidence>
<evidence type="ECO:0000256" key="1">
    <source>
        <dbReference type="ARBA" id="ARBA00006104"/>
    </source>
</evidence>
<dbReference type="PANTHER" id="PTHR14226:SF66">
    <property type="entry name" value="TRIACYLGLYCEROL LIPASE PTL2"/>
    <property type="match status" value="1"/>
</dbReference>
<dbReference type="Proteomes" id="UP001642484">
    <property type="component" value="Unassembled WGS sequence"/>
</dbReference>
<dbReference type="InterPro" id="IPR016035">
    <property type="entry name" value="Acyl_Trfase/lysoPLipase"/>
</dbReference>
<evidence type="ECO:0000256" key="4">
    <source>
        <dbReference type="ARBA" id="ARBA00023098"/>
    </source>
</evidence>
<keyword evidence="8" id="KW-1185">Reference proteome</keyword>
<dbReference type="Pfam" id="PF01734">
    <property type="entry name" value="Patatin"/>
    <property type="match status" value="1"/>
</dbReference>